<dbReference type="EMBL" id="JAQQWE010000010">
    <property type="protein sequence ID" value="KAK7937776.1"/>
    <property type="molecule type" value="Genomic_DNA"/>
</dbReference>
<dbReference type="Pfam" id="PF24883">
    <property type="entry name" value="NPHP3_N"/>
    <property type="match status" value="1"/>
</dbReference>
<organism evidence="5 6">
    <name type="scientific">Apiospora aurea</name>
    <dbReference type="NCBI Taxonomy" id="335848"/>
    <lineage>
        <taxon>Eukaryota</taxon>
        <taxon>Fungi</taxon>
        <taxon>Dikarya</taxon>
        <taxon>Ascomycota</taxon>
        <taxon>Pezizomycotina</taxon>
        <taxon>Sordariomycetes</taxon>
        <taxon>Xylariomycetidae</taxon>
        <taxon>Amphisphaeriales</taxon>
        <taxon>Apiosporaceae</taxon>
        <taxon>Apiospora</taxon>
    </lineage>
</organism>
<evidence type="ECO:0008006" key="7">
    <source>
        <dbReference type="Google" id="ProtNLM"/>
    </source>
</evidence>
<keyword evidence="6" id="KW-1185">Reference proteome</keyword>
<feature type="compositionally biased region" description="Low complexity" evidence="2">
    <location>
        <begin position="1487"/>
        <end position="1497"/>
    </location>
</feature>
<accession>A0ABR1PTJ9</accession>
<dbReference type="PANTHER" id="PTHR10039:SF17">
    <property type="entry name" value="FUNGAL STAND N-TERMINAL GOODBYE DOMAIN-CONTAINING PROTEIN-RELATED"/>
    <property type="match status" value="1"/>
</dbReference>
<feature type="compositionally biased region" description="Polar residues" evidence="2">
    <location>
        <begin position="1463"/>
        <end position="1472"/>
    </location>
</feature>
<protein>
    <recommendedName>
        <fullName evidence="7">Fungal STAND N-terminal Goodbye domain-containing protein</fullName>
    </recommendedName>
</protein>
<dbReference type="Proteomes" id="UP001391051">
    <property type="component" value="Unassembled WGS sequence"/>
</dbReference>
<evidence type="ECO:0000256" key="1">
    <source>
        <dbReference type="ARBA" id="ARBA00022737"/>
    </source>
</evidence>
<dbReference type="RefSeq" id="XP_066693104.1">
    <property type="nucleotide sequence ID" value="XM_066850866.1"/>
</dbReference>
<feature type="region of interest" description="Disordered" evidence="2">
    <location>
        <begin position="1440"/>
        <end position="1503"/>
    </location>
</feature>
<evidence type="ECO:0000259" key="4">
    <source>
        <dbReference type="Pfam" id="PF24883"/>
    </source>
</evidence>
<dbReference type="InterPro" id="IPR031350">
    <property type="entry name" value="Goodbye_dom"/>
</dbReference>
<dbReference type="Pfam" id="PF17109">
    <property type="entry name" value="Goodbye"/>
    <property type="match status" value="1"/>
</dbReference>
<dbReference type="InterPro" id="IPR056884">
    <property type="entry name" value="NPHP3-like_N"/>
</dbReference>
<reference evidence="5 6" key="1">
    <citation type="submission" date="2023-01" db="EMBL/GenBank/DDBJ databases">
        <title>Analysis of 21 Apiospora genomes using comparative genomics revels a genus with tremendous synthesis potential of carbohydrate active enzymes and secondary metabolites.</title>
        <authorList>
            <person name="Sorensen T."/>
        </authorList>
    </citation>
    <scope>NUCLEOTIDE SEQUENCE [LARGE SCALE GENOMIC DNA]</scope>
    <source>
        <strain evidence="5 6">CBS 24483</strain>
    </source>
</reference>
<feature type="compositionally biased region" description="Polar residues" evidence="2">
    <location>
        <begin position="1440"/>
        <end position="1450"/>
    </location>
</feature>
<keyword evidence="1" id="KW-0677">Repeat</keyword>
<evidence type="ECO:0000313" key="5">
    <source>
        <dbReference type="EMBL" id="KAK7937776.1"/>
    </source>
</evidence>
<gene>
    <name evidence="5" type="ORF">PG986_014644</name>
</gene>
<sequence length="1638" mass="184124">MPPPPQTPLATAIAAGDAKNSNAVLSPTGAEAARAAADKEIKDIWAQVQERVQQLADREGKPPRKGMSIHDVLGVVDEIQKSRKEESEKYGWFKKAVTNTLKCIQTIGGIVSSAASDAFGPSDMCFNALTFVIEAWQKYEGMFENLGELLVRCCEFLERLEYYHNNMDIRLKRVAYQNLQLFVEICDHSIRLKRKHHKFGAFMKRLFLNDDNISGLLGMMDKLNNKENLLVNAQTYKIVSDSAGDIKLILEGQREQKKEDDAKKWRQSIAKALRFPNSALGSDGEPYPTWQRTFDARKDRLIEGTGQWILEKEAFNGWMEAEESMNPFLVIEGAQNSGKTSLIANTLRLLRKGERVSTTSRTVTAYFFADSDKRKYQDGEAPNFLEVATRTMLWQVATAFEAMTKSMAQIAERKHEFQNTVDIWQQLFIDNKERVNNDTSFFFFIDASESDVKKLEELLQRLGSISDGKRVQIMLSASPETKGWLKEKLGSGVGVIPISECNGSDIDTFINNRMNAMPILKDVKRTGISDWRTTIFNTLREKCEGDYFKLHSNLKDLEKVDLVDDIYDVLENAGKSRADQIDAALRNLNNIRTPKEIDEINEIMLWINDGCDFLPVEAMESIVAIKHRRTTQLRGQPSTVPSTHVHRRKTGQTVVVDKEPAPSRNLTVSLLPFKKKLLDKYDPLFTVTDSNQVNWRSDELMQRIPVKAGSTISSLSSQPARPIVRGPQVIQEAEINIVRHFLNSVCPGELYSRFDFEQFFQGKIGAGQKQSICLDPDNAHIRIVITCLIILTDEEYRKNKQLRDYAALHLLFHLDAVDLSAADLSKDLKAEAGPLLVKLFTEECGIDALFWPFIVSMSIKTWKEGEGIILQETRGEWVYSAEGVRQVALWLKDSLVVKYVDKAGQALIEAVKAPDANLHEAVLGRAAKHMAEHMFRRMGFTKQQFLAAAYFIRGYLGRLDKRKAKKMKDDSESYTGSNRGKSPFEMDAFTIKELKQVEEWASGVLNHANDTPQQASQWEIHCALAVFQLCRDEDGATEIYQDRARKALVLDHRNWHACHFLTKQSKMSDTEAIERLSQAKREIDVDRREDPVEWAKDSGNPALLARITLELGDRQWRLGTDLKTAAQTHRESVHINYVHFREYVPLLERYLEKQEYAEFIAFIEAINSNQGKWALYLEDLVHEFLGNQKVQESQILVQAANATDRWDVIEALFDKAIKLATEKESYELLFYLHNGKAKTLAAAANESLRTKVVEVQEDALEVLKTHPCDAISPYTIEDIKNSLAQGYLTLSSIPDLPAEQLQTYGPRIEELVPESDDKANVWTSIDRTCCLVRFHHKQKSENKAAGGWIRKIVRAGIELLSDGDFDNDDMAYWILARLFATVGDQENSQIVWRLRNLFQLEAKNRWDSWLASQTSEIQSAVRDKNSATFRWTVSEVSSNGAATSLDQMSSEAPAPKKEDDETASSNGSSTQESDTEPGSDATEFKGSSSSSSSSSASVPDNAPMEPTTMVFCAGCRNPWTIVDVDLYVCADCVGTQHLCQGCYERLPRGELSGRVGLKCRPGHEHIKIPAWDPAAALAAAAAAAEAGEGAAALPKNSVPLPQPAADGSTAWISVDEWKAKLRDRYLDGTGKANETAAV</sequence>
<comment type="caution">
    <text evidence="5">The sequence shown here is derived from an EMBL/GenBank/DDBJ whole genome shotgun (WGS) entry which is preliminary data.</text>
</comment>
<feature type="domain" description="Nephrocystin 3-like N-terminal" evidence="4">
    <location>
        <begin position="304"/>
        <end position="473"/>
    </location>
</feature>
<proteinExistence type="predicted"/>
<dbReference type="GeneID" id="92083928"/>
<evidence type="ECO:0000256" key="2">
    <source>
        <dbReference type="SAM" id="MobiDB-lite"/>
    </source>
</evidence>
<evidence type="ECO:0000259" key="3">
    <source>
        <dbReference type="Pfam" id="PF17109"/>
    </source>
</evidence>
<name>A0ABR1PTJ9_9PEZI</name>
<evidence type="ECO:0000313" key="6">
    <source>
        <dbReference type="Proteomes" id="UP001391051"/>
    </source>
</evidence>
<dbReference type="PANTHER" id="PTHR10039">
    <property type="entry name" value="AMELOGENIN"/>
    <property type="match status" value="1"/>
</dbReference>
<feature type="domain" description="Fungal STAND N-terminal Goodbye" evidence="3">
    <location>
        <begin position="68"/>
        <end position="163"/>
    </location>
</feature>